<name>A0A432MJ87_9BACT</name>
<dbReference type="RefSeq" id="WP_126725647.1">
    <property type="nucleotide sequence ID" value="NZ_RYZH01000021.1"/>
</dbReference>
<comment type="caution">
    <text evidence="2">The sequence shown here is derived from an EMBL/GenBank/DDBJ whole genome shotgun (WGS) entry which is preliminary data.</text>
</comment>
<dbReference type="OrthoDB" id="253007at2"/>
<dbReference type="CDD" id="cd02440">
    <property type="entry name" value="AdoMet_MTases"/>
    <property type="match status" value="1"/>
</dbReference>
<dbReference type="InterPro" id="IPR013216">
    <property type="entry name" value="Methyltransf_11"/>
</dbReference>
<dbReference type="AlphaFoldDB" id="A0A432MJ87"/>
<protein>
    <submittedName>
        <fullName evidence="2">Class I SAM-dependent methyltransferase</fullName>
    </submittedName>
</protein>
<organism evidence="2 3">
    <name type="scientific">Tautonia sociabilis</name>
    <dbReference type="NCBI Taxonomy" id="2080755"/>
    <lineage>
        <taxon>Bacteria</taxon>
        <taxon>Pseudomonadati</taxon>
        <taxon>Planctomycetota</taxon>
        <taxon>Planctomycetia</taxon>
        <taxon>Isosphaerales</taxon>
        <taxon>Isosphaeraceae</taxon>
        <taxon>Tautonia</taxon>
    </lineage>
</organism>
<accession>A0A432MJ87</accession>
<dbReference type="PANTHER" id="PTHR42912">
    <property type="entry name" value="METHYLTRANSFERASE"/>
    <property type="match status" value="1"/>
</dbReference>
<dbReference type="Pfam" id="PF08241">
    <property type="entry name" value="Methyltransf_11"/>
    <property type="match status" value="1"/>
</dbReference>
<keyword evidence="2" id="KW-0808">Transferase</keyword>
<feature type="domain" description="Methyltransferase type 11" evidence="1">
    <location>
        <begin position="110"/>
        <end position="202"/>
    </location>
</feature>
<dbReference type="Gene3D" id="3.40.50.150">
    <property type="entry name" value="Vaccinia Virus protein VP39"/>
    <property type="match status" value="1"/>
</dbReference>
<evidence type="ECO:0000313" key="3">
    <source>
        <dbReference type="Proteomes" id="UP000280296"/>
    </source>
</evidence>
<reference evidence="2 3" key="2">
    <citation type="submission" date="2019-01" db="EMBL/GenBank/DDBJ databases">
        <title>Tautonia sociabilis, a novel thermotolerant planctomycete of Isosphaeraceae family, isolated from a 4000 m deep subterranean habitat.</title>
        <authorList>
            <person name="Kovaleva O.L."/>
            <person name="Elcheninov A.G."/>
            <person name="Van Heerden E."/>
            <person name="Toshchakov S.V."/>
            <person name="Novikov A."/>
            <person name="Bonch-Osmolovskaya E.A."/>
            <person name="Kublanov I.V."/>
        </authorList>
    </citation>
    <scope>NUCLEOTIDE SEQUENCE [LARGE SCALE GENOMIC DNA]</scope>
    <source>
        <strain evidence="2 3">GM2012</strain>
    </source>
</reference>
<reference evidence="2 3" key="1">
    <citation type="submission" date="2018-12" db="EMBL/GenBank/DDBJ databases">
        <authorList>
            <person name="Toschakov S.V."/>
        </authorList>
    </citation>
    <scope>NUCLEOTIDE SEQUENCE [LARGE SCALE GENOMIC DNA]</scope>
    <source>
        <strain evidence="2 3">GM2012</strain>
    </source>
</reference>
<sequence>MTMTIDLPVDRRQDELWRCVSCGGDARAASGDGPIRCDSCGFEYAIRDGVVVVREGSSDNNEIARTFYDGPLWPKFRFWEWFTFVCLGGERRARGQILRHLPEAPGLRLLDVAIGDGVYLPWLPRDWSVVGIDVSSVQLRNCQPRIADRDVTLVLGEAESLPVRDDRFDAALSIGAFNYFNDPEQALREMVRAVRPGGTIVVADEVPDLTDYLPLRKLGLAGVERWMVSRLMRLGDDFAEMVQRYRTLDVEGIARRVLPDCEYRTIWRGMGYVVVGRVPG</sequence>
<evidence type="ECO:0000259" key="1">
    <source>
        <dbReference type="Pfam" id="PF08241"/>
    </source>
</evidence>
<dbReference type="GO" id="GO:0032259">
    <property type="term" value="P:methylation"/>
    <property type="evidence" value="ECO:0007669"/>
    <property type="project" value="UniProtKB-KW"/>
</dbReference>
<proteinExistence type="predicted"/>
<dbReference type="InterPro" id="IPR029063">
    <property type="entry name" value="SAM-dependent_MTases_sf"/>
</dbReference>
<keyword evidence="3" id="KW-1185">Reference proteome</keyword>
<keyword evidence="2" id="KW-0489">Methyltransferase</keyword>
<gene>
    <name evidence="2" type="ORF">TsocGM_12175</name>
</gene>
<dbReference type="SUPFAM" id="SSF53335">
    <property type="entry name" value="S-adenosyl-L-methionine-dependent methyltransferases"/>
    <property type="match status" value="1"/>
</dbReference>
<evidence type="ECO:0000313" key="2">
    <source>
        <dbReference type="EMBL" id="RUL87431.1"/>
    </source>
</evidence>
<dbReference type="InterPro" id="IPR050508">
    <property type="entry name" value="Methyltransf_Superfamily"/>
</dbReference>
<dbReference type="Proteomes" id="UP000280296">
    <property type="component" value="Unassembled WGS sequence"/>
</dbReference>
<dbReference type="GO" id="GO:0008757">
    <property type="term" value="F:S-adenosylmethionine-dependent methyltransferase activity"/>
    <property type="evidence" value="ECO:0007669"/>
    <property type="project" value="InterPro"/>
</dbReference>
<dbReference type="EMBL" id="RYZH01000021">
    <property type="protein sequence ID" value="RUL87431.1"/>
    <property type="molecule type" value="Genomic_DNA"/>
</dbReference>